<comment type="caution">
    <text evidence="3">The sequence shown here is derived from an EMBL/GenBank/DDBJ whole genome shotgun (WGS) entry which is preliminary data.</text>
</comment>
<feature type="transmembrane region" description="Helical" evidence="2">
    <location>
        <begin position="938"/>
        <end position="958"/>
    </location>
</feature>
<feature type="transmembrane region" description="Helical" evidence="2">
    <location>
        <begin position="653"/>
        <end position="670"/>
    </location>
</feature>
<feature type="transmembrane region" description="Helical" evidence="2">
    <location>
        <begin position="964"/>
        <end position="984"/>
    </location>
</feature>
<feature type="transmembrane region" description="Helical" evidence="2">
    <location>
        <begin position="174"/>
        <end position="195"/>
    </location>
</feature>
<protein>
    <recommendedName>
        <fullName evidence="5">DUF2339 domain-containing protein</fullName>
    </recommendedName>
</protein>
<dbReference type="PANTHER" id="PTHR38434">
    <property type="entry name" value="BLL2549 PROTEIN"/>
    <property type="match status" value="1"/>
</dbReference>
<organism evidence="3 4">
    <name type="scientific">Sphingopyxis witflariensis</name>
    <dbReference type="NCBI Taxonomy" id="173675"/>
    <lineage>
        <taxon>Bacteria</taxon>
        <taxon>Pseudomonadati</taxon>
        <taxon>Pseudomonadota</taxon>
        <taxon>Alphaproteobacteria</taxon>
        <taxon>Sphingomonadales</taxon>
        <taxon>Sphingomonadaceae</taxon>
        <taxon>Sphingopyxis</taxon>
    </lineage>
</organism>
<accession>A0A246K3B2</accession>
<evidence type="ECO:0000313" key="3">
    <source>
        <dbReference type="EMBL" id="OWR00105.1"/>
    </source>
</evidence>
<feature type="transmembrane region" description="Helical" evidence="2">
    <location>
        <begin position="567"/>
        <end position="585"/>
    </location>
</feature>
<dbReference type="InterPro" id="IPR014600">
    <property type="entry name" value="UCP035905_mem"/>
</dbReference>
<feature type="transmembrane region" description="Helical" evidence="2">
    <location>
        <begin position="141"/>
        <end position="162"/>
    </location>
</feature>
<keyword evidence="2" id="KW-0472">Membrane</keyword>
<dbReference type="PIRSF" id="PIRSF035905">
    <property type="entry name" value="UCP035905_mp"/>
    <property type="match status" value="1"/>
</dbReference>
<keyword evidence="2" id="KW-0812">Transmembrane</keyword>
<keyword evidence="2" id="KW-1133">Transmembrane helix</keyword>
<feature type="transmembrane region" description="Helical" evidence="2">
    <location>
        <begin position="359"/>
        <end position="379"/>
    </location>
</feature>
<feature type="transmembrane region" description="Helical" evidence="2">
    <location>
        <begin position="605"/>
        <end position="622"/>
    </location>
</feature>
<keyword evidence="1" id="KW-0175">Coiled coil</keyword>
<dbReference type="Pfam" id="PF10101">
    <property type="entry name" value="DUF2339"/>
    <property type="match status" value="1"/>
</dbReference>
<keyword evidence="4" id="KW-1185">Reference proteome</keyword>
<feature type="transmembrane region" description="Helical" evidence="2">
    <location>
        <begin position="235"/>
        <end position="253"/>
    </location>
</feature>
<feature type="transmembrane region" description="Helical" evidence="2">
    <location>
        <begin position="913"/>
        <end position="931"/>
    </location>
</feature>
<feature type="coiled-coil region" evidence="1">
    <location>
        <begin position="10"/>
        <end position="37"/>
    </location>
</feature>
<evidence type="ECO:0008006" key="5">
    <source>
        <dbReference type="Google" id="ProtNLM"/>
    </source>
</evidence>
<feature type="transmembrane region" description="Helical" evidence="2">
    <location>
        <begin position="780"/>
        <end position="803"/>
    </location>
</feature>
<feature type="transmembrane region" description="Helical" evidence="2">
    <location>
        <begin position="682"/>
        <end position="703"/>
    </location>
</feature>
<reference evidence="3 4" key="1">
    <citation type="journal article" date="2002" name="Int. J. Syst. Evol. Microbiol.">
        <title>Sphingopyxis witflariensis sp. nov., isolated from activated sludge.</title>
        <authorList>
            <person name="Kampfer P."/>
            <person name="Witzenberger R."/>
            <person name="Denner E.B."/>
            <person name="Busse H.J."/>
            <person name="Neef A."/>
        </authorList>
    </citation>
    <scope>NUCLEOTIDE SEQUENCE [LARGE SCALE GENOMIC DNA]</scope>
    <source>
        <strain evidence="3 4">DSM 14551</strain>
    </source>
</reference>
<feature type="transmembrane region" description="Helical" evidence="2">
    <location>
        <begin position="431"/>
        <end position="450"/>
    </location>
</feature>
<evidence type="ECO:0000256" key="2">
    <source>
        <dbReference type="SAM" id="Phobius"/>
    </source>
</evidence>
<dbReference type="InterPro" id="IPR019286">
    <property type="entry name" value="DUF2339_TM"/>
</dbReference>
<proteinExistence type="predicted"/>
<feature type="transmembrane region" description="Helical" evidence="2">
    <location>
        <begin position="306"/>
        <end position="325"/>
    </location>
</feature>
<dbReference type="Proteomes" id="UP000197097">
    <property type="component" value="Unassembled WGS sequence"/>
</dbReference>
<feature type="transmembrane region" description="Helical" evidence="2">
    <location>
        <begin position="747"/>
        <end position="768"/>
    </location>
</feature>
<feature type="transmembrane region" description="Helical" evidence="2">
    <location>
        <begin position="207"/>
        <end position="229"/>
    </location>
</feature>
<dbReference type="AlphaFoldDB" id="A0A246K3B2"/>
<feature type="transmembrane region" description="Helical" evidence="2">
    <location>
        <begin position="331"/>
        <end position="352"/>
    </location>
</feature>
<name>A0A246K3B2_9SPHN</name>
<feature type="transmembrane region" description="Helical" evidence="2">
    <location>
        <begin position="407"/>
        <end position="425"/>
    </location>
</feature>
<dbReference type="EMBL" id="NISJ01000002">
    <property type="protein sequence ID" value="OWR00105.1"/>
    <property type="molecule type" value="Genomic_DNA"/>
</dbReference>
<feature type="transmembrane region" description="Helical" evidence="2">
    <location>
        <begin position="810"/>
        <end position="828"/>
    </location>
</feature>
<feature type="transmembrane region" description="Helical" evidence="2">
    <location>
        <begin position="723"/>
        <end position="740"/>
    </location>
</feature>
<dbReference type="PANTHER" id="PTHR38434:SF1">
    <property type="entry name" value="BLL2549 PROTEIN"/>
    <property type="match status" value="1"/>
</dbReference>
<feature type="transmembrane region" description="Helical" evidence="2">
    <location>
        <begin position="840"/>
        <end position="860"/>
    </location>
</feature>
<gene>
    <name evidence="3" type="ORF">CDQ91_04840</name>
</gene>
<evidence type="ECO:0000256" key="1">
    <source>
        <dbReference type="SAM" id="Coils"/>
    </source>
</evidence>
<feature type="transmembrane region" description="Helical" evidence="2">
    <location>
        <begin position="486"/>
        <end position="506"/>
    </location>
</feature>
<evidence type="ECO:0000313" key="4">
    <source>
        <dbReference type="Proteomes" id="UP000197097"/>
    </source>
</evidence>
<sequence>MAIIILFVMLMDMRGRLKRAEATLDEAAKRIGALQRHAGLLPAKVGESGASAPGTTPAEAISKTLVDADDEKAPVAATSAPLPAMVQKLAEVEHTDVAEPPVLAAKPEAAAPKQASAPRNETLKAPRNLSLQFENLFGKTLPIWAGGITLAVAGVLIVRYAIDAGFFARIFTPGVQIVAGLLFGLGLIGGAEYAWRNEEKLRDVRVPQALAGAGIATLYAAIMVAANVYQLIGPFLAFASLALVTASALGLSLRFGSPSALLGLAGGLAAPALVGAVAPDVPLLAVYLALTIAGLAGVARMRRWPWLALAALIGGAGWGLWMILANSGLDILGSLSIGGFVLLLAIAIPMMTFDGPRAALLRSASAIVGALQLALLVGYGGFAPLHWGLFALLAAAAQWLAWRERNFAIVPTISAALSILLLAAWPDPTPLWFALIGLSLLAIHALPLLARLWDDPKALRRTLELCMIALALPPLTKWHMWDMGDAGLALVALGGASLVGAGIARGWKVEGRAADSRFAWLTVTGSILLALAIVLILPHWLAPIGIGIVATGLLFFGKVAQDRRIEPFAAAFVGAAILALAATPSVFDELARLFDGADGDGGRAFLRWAALGLIAAIFAIRADGAIVRRLGQVAGALLAYAALAQIVPGSALMLVPALGGAAALLAARRVPFARVDGAAASFALLCLGWAALPLAAWSSNALLSLSGVPMPVDAAGLPASQLLLRWLVPALLLGIPLWSIRVQLPRWLVLTGLGVTSLVGGVAVHCFYRLGFAAVAGQDFVATGIAQRLIWEALLIGGGWFAMQRGAMTLARPLILAGVAHILWYGLLHHNPLWATQAAGGWPLFNLLAPLFLLAWFGVTQVERLFPAAPATLGRGVQIITMLLVAGFAWATLRQLFHGGLLDEAGVAPAENILRSILILALAIGFLLWGIRTGRHDWRIASLVLMLGAVGKVFLFDASGLEGLLRIASFVALGFSLIGIGWLYSRQLAPASTPPSP</sequence>
<feature type="transmembrane region" description="Helical" evidence="2">
    <location>
        <begin position="872"/>
        <end position="893"/>
    </location>
</feature>